<name>A0A8R7P1G0_TRIUA</name>
<dbReference type="Gramene" id="TuG1812G0100003393.01.T01">
    <property type="protein sequence ID" value="TuG1812G0100003393.01.T01"/>
    <property type="gene ID" value="TuG1812G0100003393.01"/>
</dbReference>
<keyword evidence="2" id="KW-1185">Reference proteome</keyword>
<evidence type="ECO:0000313" key="1">
    <source>
        <dbReference type="EnsemblPlants" id="TuG1812G0100003393.01.T01"/>
    </source>
</evidence>
<dbReference type="EnsemblPlants" id="TuG1812G0100003393.01.T01">
    <property type="protein sequence ID" value="TuG1812G0100003393.01.T01"/>
    <property type="gene ID" value="TuG1812G0100003393.01"/>
</dbReference>
<protein>
    <recommendedName>
        <fullName evidence="3">FAR1 domain-containing protein</fullName>
    </recommendedName>
</protein>
<organism evidence="1 2">
    <name type="scientific">Triticum urartu</name>
    <name type="common">Red wild einkorn</name>
    <name type="synonym">Crithodium urartu</name>
    <dbReference type="NCBI Taxonomy" id="4572"/>
    <lineage>
        <taxon>Eukaryota</taxon>
        <taxon>Viridiplantae</taxon>
        <taxon>Streptophyta</taxon>
        <taxon>Embryophyta</taxon>
        <taxon>Tracheophyta</taxon>
        <taxon>Spermatophyta</taxon>
        <taxon>Magnoliopsida</taxon>
        <taxon>Liliopsida</taxon>
        <taxon>Poales</taxon>
        <taxon>Poaceae</taxon>
        <taxon>BOP clade</taxon>
        <taxon>Pooideae</taxon>
        <taxon>Triticodae</taxon>
        <taxon>Triticeae</taxon>
        <taxon>Triticinae</taxon>
        <taxon>Triticum</taxon>
    </lineage>
</organism>
<reference evidence="1" key="3">
    <citation type="submission" date="2022-06" db="UniProtKB">
        <authorList>
            <consortium name="EnsemblPlants"/>
        </authorList>
    </citation>
    <scope>IDENTIFICATION</scope>
</reference>
<dbReference type="PANTHER" id="PTHR47482:SF5">
    <property type="entry name" value="FAR1 DOMAIN-CONTAINING PROTEIN"/>
    <property type="match status" value="1"/>
</dbReference>
<reference evidence="2" key="1">
    <citation type="journal article" date="2013" name="Nature">
        <title>Draft genome of the wheat A-genome progenitor Triticum urartu.</title>
        <authorList>
            <person name="Ling H.Q."/>
            <person name="Zhao S."/>
            <person name="Liu D."/>
            <person name="Wang J."/>
            <person name="Sun H."/>
            <person name="Zhang C."/>
            <person name="Fan H."/>
            <person name="Li D."/>
            <person name="Dong L."/>
            <person name="Tao Y."/>
            <person name="Gao C."/>
            <person name="Wu H."/>
            <person name="Li Y."/>
            <person name="Cui Y."/>
            <person name="Guo X."/>
            <person name="Zheng S."/>
            <person name="Wang B."/>
            <person name="Yu K."/>
            <person name="Liang Q."/>
            <person name="Yang W."/>
            <person name="Lou X."/>
            <person name="Chen J."/>
            <person name="Feng M."/>
            <person name="Jian J."/>
            <person name="Zhang X."/>
            <person name="Luo G."/>
            <person name="Jiang Y."/>
            <person name="Liu J."/>
            <person name="Wang Z."/>
            <person name="Sha Y."/>
            <person name="Zhang B."/>
            <person name="Wu H."/>
            <person name="Tang D."/>
            <person name="Shen Q."/>
            <person name="Xue P."/>
            <person name="Zou S."/>
            <person name="Wang X."/>
            <person name="Liu X."/>
            <person name="Wang F."/>
            <person name="Yang Y."/>
            <person name="An X."/>
            <person name="Dong Z."/>
            <person name="Zhang K."/>
            <person name="Zhang X."/>
            <person name="Luo M.C."/>
            <person name="Dvorak J."/>
            <person name="Tong Y."/>
            <person name="Wang J."/>
            <person name="Yang H."/>
            <person name="Li Z."/>
            <person name="Wang D."/>
            <person name="Zhang A."/>
            <person name="Wang J."/>
        </authorList>
    </citation>
    <scope>NUCLEOTIDE SEQUENCE</scope>
    <source>
        <strain evidence="2">cv. G1812</strain>
    </source>
</reference>
<reference evidence="1" key="2">
    <citation type="submission" date="2018-03" db="EMBL/GenBank/DDBJ databases">
        <title>The Triticum urartu genome reveals the dynamic nature of wheat genome evolution.</title>
        <authorList>
            <person name="Ling H."/>
            <person name="Ma B."/>
            <person name="Shi X."/>
            <person name="Liu H."/>
            <person name="Dong L."/>
            <person name="Sun H."/>
            <person name="Cao Y."/>
            <person name="Gao Q."/>
            <person name="Zheng S."/>
            <person name="Li Y."/>
            <person name="Yu Y."/>
            <person name="Du H."/>
            <person name="Qi M."/>
            <person name="Li Y."/>
            <person name="Yu H."/>
            <person name="Cui Y."/>
            <person name="Wang N."/>
            <person name="Chen C."/>
            <person name="Wu H."/>
            <person name="Zhao Y."/>
            <person name="Zhang J."/>
            <person name="Li Y."/>
            <person name="Zhou W."/>
            <person name="Zhang B."/>
            <person name="Hu W."/>
            <person name="Eijk M."/>
            <person name="Tang J."/>
            <person name="Witsenboer H."/>
            <person name="Zhao S."/>
            <person name="Li Z."/>
            <person name="Zhang A."/>
            <person name="Wang D."/>
            <person name="Liang C."/>
        </authorList>
    </citation>
    <scope>NUCLEOTIDE SEQUENCE [LARGE SCALE GENOMIC DNA]</scope>
    <source>
        <strain evidence="1">cv. G1812</strain>
    </source>
</reference>
<dbReference type="Proteomes" id="UP000015106">
    <property type="component" value="Chromosome 1"/>
</dbReference>
<dbReference type="PANTHER" id="PTHR47482">
    <property type="entry name" value="OS11G0632001 PROTEIN"/>
    <property type="match status" value="1"/>
</dbReference>
<dbReference type="AlphaFoldDB" id="A0A8R7P1G0"/>
<accession>A0A8R7P1G0</accession>
<sequence length="99" mass="11635">MHAENCVWLLGKARVKNTRSYRCECPVSIRLPRTEGNGWYSSEHREKHNHSLLPNFGETIHWSSHKAHLCVFPRPDQAIETEQRQPCQGVHHYQESFLD</sequence>
<evidence type="ECO:0000313" key="2">
    <source>
        <dbReference type="Proteomes" id="UP000015106"/>
    </source>
</evidence>
<evidence type="ECO:0008006" key="3">
    <source>
        <dbReference type="Google" id="ProtNLM"/>
    </source>
</evidence>
<proteinExistence type="predicted"/>